<evidence type="ECO:0000256" key="3">
    <source>
        <dbReference type="ARBA" id="ARBA00022801"/>
    </source>
</evidence>
<evidence type="ECO:0000256" key="5">
    <source>
        <dbReference type="PROSITE-ProRule" id="PRU01240"/>
    </source>
</evidence>
<keyword evidence="3" id="KW-0378">Hydrolase</keyword>
<evidence type="ECO:0000256" key="1">
    <source>
        <dbReference type="ARBA" id="ARBA00011073"/>
    </source>
</evidence>
<protein>
    <submittedName>
        <fullName evidence="7">Serine protease</fullName>
    </submittedName>
</protein>
<feature type="domain" description="Peptidase S8/S53" evidence="6">
    <location>
        <begin position="96"/>
        <end position="337"/>
    </location>
</feature>
<comment type="caution">
    <text evidence="5">Lacks conserved residue(s) required for the propagation of feature annotation.</text>
</comment>
<comment type="similarity">
    <text evidence="1 5">Belongs to the peptidase S8 family.</text>
</comment>
<sequence length="382" mass="39825">MTRYRHRAGELLVHADDCAALGPALAGFGYHPAGASGAVHRFTGTRPVPEVLAALGSRGASPNHLFGPDRIIWGELRPKPTNKTLDPVLAPDVPPLVGMIDTGVVLHEGRPHPFLGNRVVFDPEDTVRVVRGEDGNPVGSAAHGSFVAGVLLKQVPPEVRVRVKGVIDEQSGELEDLAVANAIDELREEGITLINLSFSGATWEGEPPKAIEAALSRLPADSIVVASAGNRASRQRVYPAGIKFAPAVPGSADPSHVQVIAVGSADASQDSDKPRVTDFSNYGPWVSAYADGVDVLGPYFRPGYPTEPAGYNGFAVWSGTSFSAAIVTGQIAAVMTKGASAFEAAGAVLHPEGVEDPVTVRVQDLNGEAPVPYVAGVREPGA</sequence>
<dbReference type="SUPFAM" id="SSF52743">
    <property type="entry name" value="Subtilisin-like"/>
    <property type="match status" value="1"/>
</dbReference>
<dbReference type="InterPro" id="IPR036852">
    <property type="entry name" value="Peptidase_S8/S53_dom_sf"/>
</dbReference>
<dbReference type="EMBL" id="RSEC01000048">
    <property type="protein sequence ID" value="RSD16454.1"/>
    <property type="molecule type" value="Genomic_DNA"/>
</dbReference>
<dbReference type="CDD" id="cd00306">
    <property type="entry name" value="Peptidases_S8_S53"/>
    <property type="match status" value="1"/>
</dbReference>
<dbReference type="AlphaFoldDB" id="A0A427T7V8"/>
<keyword evidence="8" id="KW-1185">Reference proteome</keyword>
<dbReference type="Proteomes" id="UP000267081">
    <property type="component" value="Unassembled WGS sequence"/>
</dbReference>
<dbReference type="RefSeq" id="WP_125311454.1">
    <property type="nucleotide sequence ID" value="NZ_RSEC01000048.1"/>
</dbReference>
<dbReference type="Gene3D" id="3.40.50.200">
    <property type="entry name" value="Peptidase S8/S53 domain"/>
    <property type="match status" value="1"/>
</dbReference>
<evidence type="ECO:0000256" key="4">
    <source>
        <dbReference type="ARBA" id="ARBA00022825"/>
    </source>
</evidence>
<name>A0A427T7V8_9PSEU</name>
<organism evidence="7 8">
    <name type="scientific">Amycolatopsis eburnea</name>
    <dbReference type="NCBI Taxonomy" id="2267691"/>
    <lineage>
        <taxon>Bacteria</taxon>
        <taxon>Bacillati</taxon>
        <taxon>Actinomycetota</taxon>
        <taxon>Actinomycetes</taxon>
        <taxon>Pseudonocardiales</taxon>
        <taxon>Pseudonocardiaceae</taxon>
        <taxon>Amycolatopsis</taxon>
    </lineage>
</organism>
<dbReference type="GO" id="GO:0006508">
    <property type="term" value="P:proteolysis"/>
    <property type="evidence" value="ECO:0007669"/>
    <property type="project" value="UniProtKB-KW"/>
</dbReference>
<evidence type="ECO:0000313" key="7">
    <source>
        <dbReference type="EMBL" id="RSD16454.1"/>
    </source>
</evidence>
<evidence type="ECO:0000259" key="6">
    <source>
        <dbReference type="Pfam" id="PF00082"/>
    </source>
</evidence>
<dbReference type="PANTHER" id="PTHR43806">
    <property type="entry name" value="PEPTIDASE S8"/>
    <property type="match status" value="1"/>
</dbReference>
<proteinExistence type="inferred from homology"/>
<keyword evidence="2 7" id="KW-0645">Protease</keyword>
<keyword evidence="4" id="KW-0720">Serine protease</keyword>
<gene>
    <name evidence="7" type="ORF">EIY87_22695</name>
</gene>
<dbReference type="InterPro" id="IPR000209">
    <property type="entry name" value="Peptidase_S8/S53_dom"/>
</dbReference>
<evidence type="ECO:0000256" key="2">
    <source>
        <dbReference type="ARBA" id="ARBA00022670"/>
    </source>
</evidence>
<comment type="caution">
    <text evidence="7">The sequence shown here is derived from an EMBL/GenBank/DDBJ whole genome shotgun (WGS) entry which is preliminary data.</text>
</comment>
<accession>A0A427T7V8</accession>
<dbReference type="Pfam" id="PF00082">
    <property type="entry name" value="Peptidase_S8"/>
    <property type="match status" value="1"/>
</dbReference>
<dbReference type="OrthoDB" id="5177045at2"/>
<dbReference type="GO" id="GO:0004252">
    <property type="term" value="F:serine-type endopeptidase activity"/>
    <property type="evidence" value="ECO:0007669"/>
    <property type="project" value="InterPro"/>
</dbReference>
<dbReference type="PANTHER" id="PTHR43806:SF11">
    <property type="entry name" value="CEREVISIN-RELATED"/>
    <property type="match status" value="1"/>
</dbReference>
<evidence type="ECO:0000313" key="8">
    <source>
        <dbReference type="Proteomes" id="UP000267081"/>
    </source>
</evidence>
<dbReference type="PROSITE" id="PS51892">
    <property type="entry name" value="SUBTILASE"/>
    <property type="match status" value="1"/>
</dbReference>
<dbReference type="InterPro" id="IPR050131">
    <property type="entry name" value="Peptidase_S8_subtilisin-like"/>
</dbReference>
<reference evidence="7 8" key="1">
    <citation type="submission" date="2018-12" db="EMBL/GenBank/DDBJ databases">
        <title>Amycolatopsis eburnea sp. nov. actinomycete associate with arbuscular mycorrhiza fungal spore.</title>
        <authorList>
            <person name="Lumyong S."/>
            <person name="Chaiya L."/>
        </authorList>
    </citation>
    <scope>NUCLEOTIDE SEQUENCE [LARGE SCALE GENOMIC DNA]</scope>
    <source>
        <strain evidence="7 8">GLM-1</strain>
    </source>
</reference>